<dbReference type="AlphaFoldDB" id="A0A7Y9FQ71"/>
<evidence type="ECO:0000313" key="2">
    <source>
        <dbReference type="Proteomes" id="UP000517753"/>
    </source>
</evidence>
<protein>
    <recommendedName>
        <fullName evidence="3">SGNH hydrolase-type esterase domain-containing protein</fullName>
    </recommendedName>
</protein>
<proteinExistence type="predicted"/>
<name>A0A7Y9FQ71_9SPHN</name>
<evidence type="ECO:0000313" key="1">
    <source>
        <dbReference type="EMBL" id="NYD91450.1"/>
    </source>
</evidence>
<dbReference type="RefSeq" id="WP_179509871.1">
    <property type="nucleotide sequence ID" value="NZ_JACCBY010000005.1"/>
</dbReference>
<gene>
    <name evidence="1" type="ORF">HD841_003258</name>
</gene>
<reference evidence="1 2" key="1">
    <citation type="submission" date="2020-08" db="EMBL/GenBank/DDBJ databases">
        <title>The Agave Microbiome: Exploring the role of microbial communities in plant adaptations to desert environments.</title>
        <authorList>
            <person name="Partida-Martinez L.P."/>
        </authorList>
    </citation>
    <scope>NUCLEOTIDE SEQUENCE [LARGE SCALE GENOMIC DNA]</scope>
    <source>
        <strain evidence="1 2">AS2.3</strain>
    </source>
</reference>
<dbReference type="EMBL" id="JACCBY010000005">
    <property type="protein sequence ID" value="NYD91450.1"/>
    <property type="molecule type" value="Genomic_DNA"/>
</dbReference>
<comment type="caution">
    <text evidence="1">The sequence shown here is derived from an EMBL/GenBank/DDBJ whole genome shotgun (WGS) entry which is preliminary data.</text>
</comment>
<dbReference type="SUPFAM" id="SSF52266">
    <property type="entry name" value="SGNH hydrolase"/>
    <property type="match status" value="1"/>
</dbReference>
<evidence type="ECO:0008006" key="3">
    <source>
        <dbReference type="Google" id="ProtNLM"/>
    </source>
</evidence>
<organism evidence="1 2">
    <name type="scientific">Sphingomonas melonis</name>
    <dbReference type="NCBI Taxonomy" id="152682"/>
    <lineage>
        <taxon>Bacteria</taxon>
        <taxon>Pseudomonadati</taxon>
        <taxon>Pseudomonadota</taxon>
        <taxon>Alphaproteobacteria</taxon>
        <taxon>Sphingomonadales</taxon>
        <taxon>Sphingomonadaceae</taxon>
        <taxon>Sphingomonas</taxon>
    </lineage>
</organism>
<dbReference type="Proteomes" id="UP000517753">
    <property type="component" value="Unassembled WGS sequence"/>
</dbReference>
<accession>A0A7Y9FQ71</accession>
<sequence>MIAYLREGIIGTDLIDAIPDNYDNGDAAGANHTRFGRVWELAGAASGTFGGAVRYLNYSIAGTNSDDSYLGMNDPQRRAAWANDGGDVGIILDGMNSRQVGVTLLFNRIRQLIDVKYAAGAKAVIVWGCSRPNDIGPDVENFLKVNRVLRQAAMTPGWGGRTAAFIDPTLVSYGDGAGTMGIVPHDYCLANGASHPGIRQHRVEGELGRKLIFGLSSASRSTSAGGFVAPALLGSWAPFVGESQPGYLRDGRWGVLKGLVRGGAGGIFNLPRSMWPPEDYNIPGNNGIVRIGKDGVVSGSASPIGLDGVRYWIG</sequence>
<keyword evidence="2" id="KW-1185">Reference proteome</keyword>